<gene>
    <name evidence="1" type="ORF">BO223_11205</name>
</gene>
<protein>
    <submittedName>
        <fullName evidence="1">Uncharacterized protein</fullName>
    </submittedName>
</protein>
<organism evidence="1 2">
    <name type="scientific">Faecalibaculum rodentium</name>
    <dbReference type="NCBI Taxonomy" id="1702221"/>
    <lineage>
        <taxon>Bacteria</taxon>
        <taxon>Bacillati</taxon>
        <taxon>Bacillota</taxon>
        <taxon>Erysipelotrichia</taxon>
        <taxon>Erysipelotrichales</taxon>
        <taxon>Erysipelotrichaceae</taxon>
        <taxon>Faecalibaculum</taxon>
    </lineage>
</organism>
<comment type="caution">
    <text evidence="1">The sequence shown here is derived from an EMBL/GenBank/DDBJ whole genome shotgun (WGS) entry which is preliminary data.</text>
</comment>
<sequence>MNILNRFSYWIVRKLYIRAAEMEFILIAVKPGDLEKENHSPIEEKGLIRKLLLRMCEGNGIISEPQVAWINQQVTIQKEQKAQKMC</sequence>
<evidence type="ECO:0000313" key="2">
    <source>
        <dbReference type="Proteomes" id="UP000186758"/>
    </source>
</evidence>
<name>A0A1Q9YHL4_9FIRM</name>
<dbReference type="AlphaFoldDB" id="A0A1Q9YHL4"/>
<proteinExistence type="predicted"/>
<accession>A0A1Q9YHL4</accession>
<dbReference type="EMBL" id="MPJZ01000096">
    <property type="protein sequence ID" value="OLU43639.1"/>
    <property type="molecule type" value="Genomic_DNA"/>
</dbReference>
<evidence type="ECO:0000313" key="1">
    <source>
        <dbReference type="EMBL" id="OLU43639.1"/>
    </source>
</evidence>
<dbReference type="Proteomes" id="UP000186758">
    <property type="component" value="Unassembled WGS sequence"/>
</dbReference>
<dbReference type="RefSeq" id="WP_075886252.1">
    <property type="nucleotide sequence ID" value="NZ_CAQOBB010000042.1"/>
</dbReference>
<reference evidence="1 2" key="1">
    <citation type="submission" date="2016-11" db="EMBL/GenBank/DDBJ databases">
        <title>Description of two novel members of the family Erysipelotrichaceae: Ileibacterium lipovorans gen. nov., sp. nov. and Dubosiella newyorkensis, gen. nov., sp. nov.</title>
        <authorList>
            <person name="Cox L.M."/>
            <person name="Sohn J."/>
            <person name="Tyrrell K.L."/>
            <person name="Citron D.M."/>
            <person name="Lawson P.A."/>
            <person name="Patel N.B."/>
            <person name="Iizumi T."/>
            <person name="Perez-Perez G.I."/>
            <person name="Goldstein E.J."/>
            <person name="Blaser M.J."/>
        </authorList>
    </citation>
    <scope>NUCLEOTIDE SEQUENCE [LARGE SCALE GENOMIC DNA]</scope>
    <source>
        <strain evidence="1 2">NYU-BL-K8</strain>
    </source>
</reference>